<gene>
    <name evidence="3" type="ORF">RM533_02980</name>
</gene>
<feature type="chain" id="PRO_5045135459" evidence="2">
    <location>
        <begin position="34"/>
        <end position="279"/>
    </location>
</feature>
<feature type="region of interest" description="Disordered" evidence="1">
    <location>
        <begin position="97"/>
        <end position="121"/>
    </location>
</feature>
<keyword evidence="2" id="KW-0732">Signal</keyword>
<dbReference type="Pfam" id="PF06577">
    <property type="entry name" value="EipA"/>
    <property type="match status" value="1"/>
</dbReference>
<feature type="compositionally biased region" description="Low complexity" evidence="1">
    <location>
        <begin position="97"/>
        <end position="107"/>
    </location>
</feature>
<accession>A0ABU2ZFL2</accession>
<proteinExistence type="predicted"/>
<feature type="signal peptide" evidence="2">
    <location>
        <begin position="1"/>
        <end position="33"/>
    </location>
</feature>
<dbReference type="InterPro" id="IPR008325">
    <property type="entry name" value="EipA-like"/>
</dbReference>
<keyword evidence="4" id="KW-1185">Reference proteome</keyword>
<dbReference type="Proteomes" id="UP001259803">
    <property type="component" value="Unassembled WGS sequence"/>
</dbReference>
<dbReference type="RefSeq" id="WP_311339729.1">
    <property type="nucleotide sequence ID" value="NZ_JAVRHS010000002.1"/>
</dbReference>
<reference evidence="3 4" key="1">
    <citation type="submission" date="2023-09" db="EMBL/GenBank/DDBJ databases">
        <authorList>
            <person name="Rey-Velasco X."/>
        </authorList>
    </citation>
    <scope>NUCLEOTIDE SEQUENCE [LARGE SCALE GENOMIC DNA]</scope>
    <source>
        <strain evidence="3 4">F390</strain>
    </source>
</reference>
<sequence>MSKVVGLALNARAWTAGMTALAILASSSLPAGAQVRKVDPNAAIDGDLSRNAELPAVDGQISGDPYAPVAEPAAQDRDLLPPDPYAQPYAAPVQQPAPYAAPASQPQAPSPPPVSSTQSATYQRDQVLGAAERAFGKGAEGLAKLIEDILHEQGEPSAYISGREAGGALAVGIRYGEGTLHHAVEGDKRVFWTGPSVGLDAGANAGSTFILVYNLWDSEDLYTRFPAGEGQAYAIGGFNASYVRKGDIVMIPVRLGVGVRLGVNAGYLRFSKKQRWLPF</sequence>
<evidence type="ECO:0000313" key="3">
    <source>
        <dbReference type="EMBL" id="MDT0575146.1"/>
    </source>
</evidence>
<protein>
    <submittedName>
        <fullName evidence="3">DUF1134 domain-containing protein</fullName>
    </submittedName>
</protein>
<name>A0ABU2ZFL2_9SPHN</name>
<evidence type="ECO:0000256" key="2">
    <source>
        <dbReference type="SAM" id="SignalP"/>
    </source>
</evidence>
<evidence type="ECO:0000256" key="1">
    <source>
        <dbReference type="SAM" id="MobiDB-lite"/>
    </source>
</evidence>
<comment type="caution">
    <text evidence="3">The sequence shown here is derived from an EMBL/GenBank/DDBJ whole genome shotgun (WGS) entry which is preliminary data.</text>
</comment>
<organism evidence="3 4">
    <name type="scientific">Croceicoccus esteveae</name>
    <dbReference type="NCBI Taxonomy" id="3075597"/>
    <lineage>
        <taxon>Bacteria</taxon>
        <taxon>Pseudomonadati</taxon>
        <taxon>Pseudomonadota</taxon>
        <taxon>Alphaproteobacteria</taxon>
        <taxon>Sphingomonadales</taxon>
        <taxon>Erythrobacteraceae</taxon>
        <taxon>Croceicoccus</taxon>
    </lineage>
</organism>
<dbReference type="EMBL" id="JAVRHS010000002">
    <property type="protein sequence ID" value="MDT0575146.1"/>
    <property type="molecule type" value="Genomic_DNA"/>
</dbReference>
<evidence type="ECO:0000313" key="4">
    <source>
        <dbReference type="Proteomes" id="UP001259803"/>
    </source>
</evidence>